<name>A0A7R9BET7_9CRUS</name>
<accession>A0A7R9BET7</accession>
<dbReference type="EMBL" id="OA882093">
    <property type="protein sequence ID" value="CAD7272722.1"/>
    <property type="molecule type" value="Genomic_DNA"/>
</dbReference>
<dbReference type="SUPFAM" id="SSF75011">
    <property type="entry name" value="3-carboxy-cis,cis-mucoante lactonizing enzyme"/>
    <property type="match status" value="1"/>
</dbReference>
<dbReference type="Pfam" id="PF05694">
    <property type="entry name" value="SBP56"/>
    <property type="match status" value="1"/>
</dbReference>
<dbReference type="PANTHER" id="PTHR23300">
    <property type="entry name" value="METHANETHIOL OXIDASE"/>
    <property type="match status" value="1"/>
</dbReference>
<sequence length="971" mass="107651">MPQRPAARNKLIMPCLLSDRVYVVDTGTDPRTPTIHKIVEPEEFVGKTGRRTPHTSHCLSSGEIMISTMGDENGNGKGSFVLLDGNTFEVKGTWEKDQDSLPLGYDFWYQPFHNVMISTEWGFPKAFKTGFNPTHVAEGMYGTSLNVWDWKKRVLKQKIDLGPEGLIPLEIRFLHDPKEAQGYVGCALSSTVFRFYKKDDSDDWAAQKVISVPAKKVEGWALPEMPGLITDIIISLDDKFVYFSNWLHGDIRQYDISTPDKPKLVGQIFLGGSIHKESKVKVIEDEELKEQPEAKYVKGKRILGGPQMIQLSLDGKRLYVTNSLFTSWDKQFYPEMVEKGSMMLQVDVDTEKGGLRLNENFLVDFGEESDGPVLAHEIRFLSTSQCDKCDPPPCPPAPPLPDICKPPKKSFKVPECPKPCPPPPPPPCPPPAPACPPPRCPLPERPPCPPLCPPKVECLPPCPPKPCPKPKPICPPQPLAECPPLPGPPSAPKSSCGCGKSLVPKPCCPPEPSIFDYFPSCQCLGQMLIFPVLGLWVFAAMSTLQAREEAPPPPGDTWPTGTYQQGHEEITHSEDLNIGEVLRGVPLNTWTEADLPPTPKFDFIQQFHEHAAAKRSRNVGETSRVSALTNYFNRWILSRPSALNPEVCPPQPNPCGYQYIPCTCVYKCAKCEDPCKTGSSWWKDLLTLAALMAAALAAWKGYEYWCNKLPPNDGPKDEPKPLIQRVKQKVPPIKPQSDMIPEPDPYFDAPLPPTPEPEPIPKTDSVIPEPSPLFKAPAPPPAQSPPFTAPAPPTPSNTESTKSIMKIEPSEPITEEKKITIEEPHVSVATNLEESISLQGGIEEESAVNTDAATNKLICEDDDEEQEEDDSCSCEETPSDSCPRSPWEDPCKRRSRSQILYPIVRVQSSKDPCIGEHRREISGGNKYRKKKKAKKERGNDKLTLLLLSAFFSSYSALFLTPVLATSLSRVT</sequence>
<keyword evidence="5" id="KW-1185">Reference proteome</keyword>
<gene>
    <name evidence="4" type="ORF">NMOB1V02_LOCUS644</name>
</gene>
<dbReference type="OrthoDB" id="10252446at2759"/>
<dbReference type="GO" id="GO:0008430">
    <property type="term" value="F:selenium binding"/>
    <property type="evidence" value="ECO:0007669"/>
    <property type="project" value="InterPro"/>
</dbReference>
<protein>
    <recommendedName>
        <fullName evidence="6">Methanethiol oxidase</fullName>
    </recommendedName>
</protein>
<evidence type="ECO:0000313" key="4">
    <source>
        <dbReference type="EMBL" id="CAD7272722.1"/>
    </source>
</evidence>
<comment type="similarity">
    <text evidence="1">Belongs to the selenium-binding protein family.</text>
</comment>
<feature type="compositionally biased region" description="Basic and acidic residues" evidence="3">
    <location>
        <begin position="814"/>
        <end position="825"/>
    </location>
</feature>
<feature type="region of interest" description="Disordered" evidence="3">
    <location>
        <begin position="838"/>
        <end position="893"/>
    </location>
</feature>
<reference evidence="4" key="1">
    <citation type="submission" date="2020-11" db="EMBL/GenBank/DDBJ databases">
        <authorList>
            <person name="Tran Van P."/>
        </authorList>
    </citation>
    <scope>NUCLEOTIDE SEQUENCE</scope>
</reference>
<evidence type="ECO:0008006" key="6">
    <source>
        <dbReference type="Google" id="ProtNLM"/>
    </source>
</evidence>
<feature type="region of interest" description="Disordered" evidence="3">
    <location>
        <begin position="728"/>
        <end position="826"/>
    </location>
</feature>
<feature type="compositionally biased region" description="Acidic residues" evidence="3">
    <location>
        <begin position="860"/>
        <end position="873"/>
    </location>
</feature>
<dbReference type="Proteomes" id="UP000678499">
    <property type="component" value="Unassembled WGS sequence"/>
</dbReference>
<feature type="compositionally biased region" description="Pro residues" evidence="3">
    <location>
        <begin position="777"/>
        <end position="795"/>
    </location>
</feature>
<dbReference type="EMBL" id="CAJPEX010000056">
    <property type="protein sequence ID" value="CAG0912874.1"/>
    <property type="molecule type" value="Genomic_DNA"/>
</dbReference>
<evidence type="ECO:0000256" key="1">
    <source>
        <dbReference type="ARBA" id="ARBA00005606"/>
    </source>
</evidence>
<keyword evidence="2" id="KW-0711">Selenium</keyword>
<evidence type="ECO:0000313" key="5">
    <source>
        <dbReference type="Proteomes" id="UP000678499"/>
    </source>
</evidence>
<proteinExistence type="inferred from homology"/>
<dbReference type="InterPro" id="IPR008826">
    <property type="entry name" value="Se-bd"/>
</dbReference>
<dbReference type="PANTHER" id="PTHR23300:SF0">
    <property type="entry name" value="METHANETHIOL OXIDASE"/>
    <property type="match status" value="1"/>
</dbReference>
<feature type="compositionally biased region" description="Pro residues" evidence="3">
    <location>
        <begin position="750"/>
        <end position="760"/>
    </location>
</feature>
<evidence type="ECO:0000256" key="2">
    <source>
        <dbReference type="ARBA" id="ARBA00023266"/>
    </source>
</evidence>
<organism evidence="4">
    <name type="scientific">Notodromas monacha</name>
    <dbReference type="NCBI Taxonomy" id="399045"/>
    <lineage>
        <taxon>Eukaryota</taxon>
        <taxon>Metazoa</taxon>
        <taxon>Ecdysozoa</taxon>
        <taxon>Arthropoda</taxon>
        <taxon>Crustacea</taxon>
        <taxon>Oligostraca</taxon>
        <taxon>Ostracoda</taxon>
        <taxon>Podocopa</taxon>
        <taxon>Podocopida</taxon>
        <taxon>Cypridocopina</taxon>
        <taxon>Cypridoidea</taxon>
        <taxon>Cyprididae</taxon>
        <taxon>Notodromas</taxon>
    </lineage>
</organism>
<dbReference type="AlphaFoldDB" id="A0A7R9BET7"/>
<evidence type="ECO:0000256" key="3">
    <source>
        <dbReference type="SAM" id="MobiDB-lite"/>
    </source>
</evidence>